<evidence type="ECO:0000313" key="3">
    <source>
        <dbReference type="Proteomes" id="UP000799118"/>
    </source>
</evidence>
<feature type="domain" description="Endonuclease/exonuclease/phosphatase" evidence="1">
    <location>
        <begin position="166"/>
        <end position="356"/>
    </location>
</feature>
<dbReference type="AlphaFoldDB" id="A0A6A4GCN0"/>
<sequence>MGEISESSSSTDQEHLDTDLTVYKTLPNRVLTAINTLVRYCVFHTGDTTQKEFWSILKQHIAPGVLTGIVRIQRINQPNGNKRMDIWVKKTNSVRLKQALGLDSVQRRTGLRTNINNPTVLSKPKAEVPKVMRRWRIDVYKAHRDRPLRVERPMGPTMRSYPRGIATLNMNGLQKRMLELQLFLRYNDIAALAAQETLLQEGSYFPDFDHYAVFNRPATEGFRGQAILVHKSYNAYEVTKNRLAFATHIRVAGLVQDSKPWHIISFYLPSGGNKRSQRTEAMKKIIGLSLKIQSEDRDAHIILLGDGNMKRTEMTKKLKSNRTGLHLMEVTGSPLTFHRKGTRMSDIDHIVANGNTLKYLTKAKVKRH</sequence>
<feature type="non-terminal residue" evidence="2">
    <location>
        <position position="368"/>
    </location>
</feature>
<dbReference type="Proteomes" id="UP000799118">
    <property type="component" value="Unassembled WGS sequence"/>
</dbReference>
<proteinExistence type="predicted"/>
<dbReference type="EMBL" id="ML770658">
    <property type="protein sequence ID" value="KAE9383180.1"/>
    <property type="molecule type" value="Genomic_DNA"/>
</dbReference>
<protein>
    <recommendedName>
        <fullName evidence="1">Endonuclease/exonuclease/phosphatase domain-containing protein</fullName>
    </recommendedName>
</protein>
<evidence type="ECO:0000259" key="1">
    <source>
        <dbReference type="Pfam" id="PF03372"/>
    </source>
</evidence>
<reference evidence="2" key="1">
    <citation type="journal article" date="2019" name="Environ. Microbiol.">
        <title>Fungal ecological strategies reflected in gene transcription - a case study of two litter decomposers.</title>
        <authorList>
            <person name="Barbi F."/>
            <person name="Kohler A."/>
            <person name="Barry K."/>
            <person name="Baskaran P."/>
            <person name="Daum C."/>
            <person name="Fauchery L."/>
            <person name="Ihrmark K."/>
            <person name="Kuo A."/>
            <person name="LaButti K."/>
            <person name="Lipzen A."/>
            <person name="Morin E."/>
            <person name="Grigoriev I.V."/>
            <person name="Henrissat B."/>
            <person name="Lindahl B."/>
            <person name="Martin F."/>
        </authorList>
    </citation>
    <scope>NUCLEOTIDE SEQUENCE</scope>
    <source>
        <strain evidence="2">JB14</strain>
    </source>
</reference>
<dbReference type="GO" id="GO:0003824">
    <property type="term" value="F:catalytic activity"/>
    <property type="evidence" value="ECO:0007669"/>
    <property type="project" value="InterPro"/>
</dbReference>
<name>A0A6A4GCN0_9AGAR</name>
<dbReference type="InterPro" id="IPR036691">
    <property type="entry name" value="Endo/exonu/phosph_ase_sf"/>
</dbReference>
<gene>
    <name evidence="2" type="ORF">BT96DRAFT_844447</name>
</gene>
<dbReference type="InterPro" id="IPR005135">
    <property type="entry name" value="Endo/exonuclease/phosphatase"/>
</dbReference>
<dbReference type="OrthoDB" id="2671967at2759"/>
<dbReference type="SUPFAM" id="SSF56219">
    <property type="entry name" value="DNase I-like"/>
    <property type="match status" value="1"/>
</dbReference>
<evidence type="ECO:0000313" key="2">
    <source>
        <dbReference type="EMBL" id="KAE9383180.1"/>
    </source>
</evidence>
<keyword evidence="3" id="KW-1185">Reference proteome</keyword>
<accession>A0A6A4GCN0</accession>
<dbReference type="Pfam" id="PF03372">
    <property type="entry name" value="Exo_endo_phos"/>
    <property type="match status" value="1"/>
</dbReference>
<organism evidence="2 3">
    <name type="scientific">Gymnopus androsaceus JB14</name>
    <dbReference type="NCBI Taxonomy" id="1447944"/>
    <lineage>
        <taxon>Eukaryota</taxon>
        <taxon>Fungi</taxon>
        <taxon>Dikarya</taxon>
        <taxon>Basidiomycota</taxon>
        <taxon>Agaricomycotina</taxon>
        <taxon>Agaricomycetes</taxon>
        <taxon>Agaricomycetidae</taxon>
        <taxon>Agaricales</taxon>
        <taxon>Marasmiineae</taxon>
        <taxon>Omphalotaceae</taxon>
        <taxon>Gymnopus</taxon>
    </lineage>
</organism>
<dbReference type="Gene3D" id="3.60.10.10">
    <property type="entry name" value="Endonuclease/exonuclease/phosphatase"/>
    <property type="match status" value="1"/>
</dbReference>